<keyword evidence="1" id="KW-0472">Membrane</keyword>
<reference evidence="3" key="1">
    <citation type="journal article" date="2019" name="Int. J. Syst. Evol. Microbiol.">
        <title>The Global Catalogue of Microorganisms (GCM) 10K type strain sequencing project: providing services to taxonomists for standard genome sequencing and annotation.</title>
        <authorList>
            <consortium name="The Broad Institute Genomics Platform"/>
            <consortium name="The Broad Institute Genome Sequencing Center for Infectious Disease"/>
            <person name="Wu L."/>
            <person name="Ma J."/>
        </authorList>
    </citation>
    <scope>NUCLEOTIDE SEQUENCE [LARGE SCALE GENOMIC DNA]</scope>
    <source>
        <strain evidence="3">CGMCC 1.12192</strain>
    </source>
</reference>
<keyword evidence="1" id="KW-0812">Transmembrane</keyword>
<proteinExistence type="predicted"/>
<evidence type="ECO:0000313" key="3">
    <source>
        <dbReference type="Proteomes" id="UP001595960"/>
    </source>
</evidence>
<protein>
    <submittedName>
        <fullName evidence="2">Uncharacterized protein</fullName>
    </submittedName>
</protein>
<comment type="caution">
    <text evidence="2">The sequence shown here is derived from an EMBL/GenBank/DDBJ whole genome shotgun (WGS) entry which is preliminary data.</text>
</comment>
<keyword evidence="3" id="KW-1185">Reference proteome</keyword>
<dbReference type="Proteomes" id="UP001595960">
    <property type="component" value="Unassembled WGS sequence"/>
</dbReference>
<dbReference type="EMBL" id="JBHSJC010000002">
    <property type="protein sequence ID" value="MFC4830120.1"/>
    <property type="molecule type" value="Genomic_DNA"/>
</dbReference>
<keyword evidence="1" id="KW-1133">Transmembrane helix</keyword>
<feature type="transmembrane region" description="Helical" evidence="1">
    <location>
        <begin position="140"/>
        <end position="162"/>
    </location>
</feature>
<feature type="transmembrane region" description="Helical" evidence="1">
    <location>
        <begin position="42"/>
        <end position="61"/>
    </location>
</feature>
<evidence type="ECO:0000313" key="2">
    <source>
        <dbReference type="EMBL" id="MFC4830120.1"/>
    </source>
</evidence>
<feature type="transmembrane region" description="Helical" evidence="1">
    <location>
        <begin position="87"/>
        <end position="107"/>
    </location>
</feature>
<sequence length="188" mass="19806">MELQIAGLPLHILLVHVVVVGVPLLAVVLVVLSAWPAARRALWLVTLIAALVLLGLTYLTIESGEWLEDRVAETPLTEQHTGQGEDILPWMIALTVVAALVAALAIVERRERRGRTDAEVAANRGITSTVARRSPARSAIAVLLIVAAVGVGIGSVWTMVLIGDSGARAVWQGSFSDQPSGEGEGGDD</sequence>
<evidence type="ECO:0000256" key="1">
    <source>
        <dbReference type="SAM" id="Phobius"/>
    </source>
</evidence>
<accession>A0ABV9RCQ2</accession>
<dbReference type="RefSeq" id="WP_204394839.1">
    <property type="nucleotide sequence ID" value="NZ_JAFBBW010000001.1"/>
</dbReference>
<gene>
    <name evidence="2" type="ORF">ACFPER_15050</name>
</gene>
<feature type="transmembrane region" description="Helical" evidence="1">
    <location>
        <begin position="12"/>
        <end position="35"/>
    </location>
</feature>
<name>A0ABV9RCQ2_9MICO</name>
<organism evidence="2 3">
    <name type="scientific">Agromyces aurantiacus</name>
    <dbReference type="NCBI Taxonomy" id="165814"/>
    <lineage>
        <taxon>Bacteria</taxon>
        <taxon>Bacillati</taxon>
        <taxon>Actinomycetota</taxon>
        <taxon>Actinomycetes</taxon>
        <taxon>Micrococcales</taxon>
        <taxon>Microbacteriaceae</taxon>
        <taxon>Agromyces</taxon>
    </lineage>
</organism>